<dbReference type="OrthoDB" id="5827552at2759"/>
<evidence type="ECO:0000313" key="8">
    <source>
        <dbReference type="Proteomes" id="UP000230233"/>
    </source>
</evidence>
<dbReference type="AlphaFoldDB" id="A0A2G5V4P4"/>
<evidence type="ECO:0000313" key="7">
    <source>
        <dbReference type="EMBL" id="PIC46765.1"/>
    </source>
</evidence>
<gene>
    <name evidence="7" type="primary">Cni-ins-38</name>
    <name evidence="7" type="synonym">Cnig_chr_II.g6352</name>
    <name evidence="7" type="ORF">B9Z55_006352</name>
</gene>
<keyword evidence="5" id="KW-1015">Disulfide bond</keyword>
<dbReference type="InterPro" id="IPR052335">
    <property type="entry name" value="Insulin-like_regulatory"/>
</dbReference>
<evidence type="ECO:0000256" key="3">
    <source>
        <dbReference type="ARBA" id="ARBA00022525"/>
    </source>
</evidence>
<feature type="signal peptide" evidence="6">
    <location>
        <begin position="1"/>
        <end position="32"/>
    </location>
</feature>
<dbReference type="SUPFAM" id="SSF56994">
    <property type="entry name" value="Insulin-like"/>
    <property type="match status" value="1"/>
</dbReference>
<organism evidence="7 8">
    <name type="scientific">Caenorhabditis nigoni</name>
    <dbReference type="NCBI Taxonomy" id="1611254"/>
    <lineage>
        <taxon>Eukaryota</taxon>
        <taxon>Metazoa</taxon>
        <taxon>Ecdysozoa</taxon>
        <taxon>Nematoda</taxon>
        <taxon>Chromadorea</taxon>
        <taxon>Rhabditida</taxon>
        <taxon>Rhabditina</taxon>
        <taxon>Rhabditomorpha</taxon>
        <taxon>Rhabditoidea</taxon>
        <taxon>Rhabditidae</taxon>
        <taxon>Peloderinae</taxon>
        <taxon>Caenorhabditis</taxon>
    </lineage>
</organism>
<proteinExistence type="inferred from homology"/>
<keyword evidence="3" id="KW-0964">Secreted</keyword>
<dbReference type="InterPro" id="IPR003235">
    <property type="entry name" value="Nem_insulin-like_b-type"/>
</dbReference>
<accession>A0A2G5V4P4</accession>
<sequence length="131" mass="14533">MLKLETGNSHMVMHSSTLLGLLLLVATASSMALFEPKAVDVPELSAGEMDEDAQSAVLLFMKLFNPSKAKSRPQRSYQHKTCGQKVLEYTLKICDSLDIKTQSEVDISSTCCQSMCSDEFIRKAMCPEKKH</sequence>
<evidence type="ECO:0000256" key="1">
    <source>
        <dbReference type="ARBA" id="ARBA00004613"/>
    </source>
</evidence>
<dbReference type="GO" id="GO:0005576">
    <property type="term" value="C:extracellular region"/>
    <property type="evidence" value="ECO:0007669"/>
    <property type="project" value="UniProtKB-SubCell"/>
</dbReference>
<comment type="similarity">
    <text evidence="2">Belongs to the insulin family.</text>
</comment>
<keyword evidence="4 6" id="KW-0732">Signal</keyword>
<evidence type="ECO:0000256" key="4">
    <source>
        <dbReference type="ARBA" id="ARBA00022729"/>
    </source>
</evidence>
<evidence type="ECO:0000256" key="5">
    <source>
        <dbReference type="ARBA" id="ARBA00023157"/>
    </source>
</evidence>
<dbReference type="EMBL" id="PDUG01000002">
    <property type="protein sequence ID" value="PIC46765.1"/>
    <property type="molecule type" value="Genomic_DNA"/>
</dbReference>
<protein>
    <recommendedName>
        <fullName evidence="9">Insulin-like domain-containing protein</fullName>
    </recommendedName>
</protein>
<keyword evidence="8" id="KW-1185">Reference proteome</keyword>
<dbReference type="GO" id="GO:0005179">
    <property type="term" value="F:hormone activity"/>
    <property type="evidence" value="ECO:0007669"/>
    <property type="project" value="InterPro"/>
</dbReference>
<dbReference type="Proteomes" id="UP000230233">
    <property type="component" value="Chromosome II"/>
</dbReference>
<dbReference type="Pfam" id="PF03488">
    <property type="entry name" value="Ins_beta"/>
    <property type="match status" value="1"/>
</dbReference>
<dbReference type="PANTHER" id="PTHR33893">
    <property type="entry name" value="INSULIN RELATED-RELATED-RELATED"/>
    <property type="match status" value="1"/>
</dbReference>
<evidence type="ECO:0000256" key="6">
    <source>
        <dbReference type="SAM" id="SignalP"/>
    </source>
</evidence>
<evidence type="ECO:0008006" key="9">
    <source>
        <dbReference type="Google" id="ProtNLM"/>
    </source>
</evidence>
<dbReference type="PANTHER" id="PTHR33893:SF9">
    <property type="entry name" value="INSULIN RELATED-RELATED"/>
    <property type="match status" value="1"/>
</dbReference>
<reference evidence="8" key="1">
    <citation type="submission" date="2017-10" db="EMBL/GenBank/DDBJ databases">
        <title>Rapid genome shrinkage in a self-fertile nematode reveals novel sperm competition proteins.</title>
        <authorList>
            <person name="Yin D."/>
            <person name="Schwarz E.M."/>
            <person name="Thomas C.G."/>
            <person name="Felde R.L."/>
            <person name="Korf I.F."/>
            <person name="Cutter A.D."/>
            <person name="Schartner C.M."/>
            <person name="Ralston E.J."/>
            <person name="Meyer B.J."/>
            <person name="Haag E.S."/>
        </authorList>
    </citation>
    <scope>NUCLEOTIDE SEQUENCE [LARGE SCALE GENOMIC DNA]</scope>
    <source>
        <strain evidence="8">JU1422</strain>
    </source>
</reference>
<comment type="caution">
    <text evidence="7">The sequence shown here is derived from an EMBL/GenBank/DDBJ whole genome shotgun (WGS) entry which is preliminary data.</text>
</comment>
<dbReference type="InterPro" id="IPR036438">
    <property type="entry name" value="Insulin-like_sf"/>
</dbReference>
<name>A0A2G5V4P4_9PELO</name>
<comment type="subcellular location">
    <subcellularLocation>
        <location evidence="1">Secreted</location>
    </subcellularLocation>
</comment>
<feature type="chain" id="PRO_5013855427" description="Insulin-like domain-containing protein" evidence="6">
    <location>
        <begin position="33"/>
        <end position="131"/>
    </location>
</feature>
<evidence type="ECO:0000256" key="2">
    <source>
        <dbReference type="ARBA" id="ARBA00009034"/>
    </source>
</evidence>
<dbReference type="Gene3D" id="1.10.100.10">
    <property type="entry name" value="Insulin-like"/>
    <property type="match status" value="1"/>
</dbReference>